<organism evidence="1 2">
    <name type="scientific">Pandoravirus kuranda</name>
    <dbReference type="NCBI Taxonomy" id="3019033"/>
    <lineage>
        <taxon>Viruses</taxon>
        <taxon>Pandoravirus</taxon>
    </lineage>
</organism>
<sequence>MAFESRTCDNDTVYMIARTDDGTSRRVVLIHLFDEVPALDNGNGFPHDQGREPQQQQQQQEAQIVAYYRLVDAVPPQARAYVLSADGLPNDVTRVLPAFLASLDPPEEIDAEYEGWEDVDLALLSSAGPVLPALVPLLAGMQRVGDTGTLPGPLRNIIAPTTQVETLLIDECALFDVVRRFAGQLSARWAAPLIGAPHSLVERAARALGTSPGIRLPLGSAPQEVLRAAAAQRWQHVCSGAAGDPEAWDSPTAQGMLDVATVFGIVPTDAQREHPDQLCADIARPAVDELIYGRFGYVPPAPPVYRGAPYARRPWARACGLPPGAALDPDDLEALQAAAGSLGIDIEGTSDAHALCGLLANAMTRF</sequence>
<name>A0AA95J4F5_9VIRU</name>
<dbReference type="Proteomes" id="UP001185135">
    <property type="component" value="Segment"/>
</dbReference>
<accession>A0AA95J4F5</accession>
<evidence type="ECO:0000313" key="1">
    <source>
        <dbReference type="EMBL" id="WBR14668.1"/>
    </source>
</evidence>
<dbReference type="EMBL" id="ON887157">
    <property type="protein sequence ID" value="WBR14668.1"/>
    <property type="molecule type" value="Genomic_DNA"/>
</dbReference>
<gene>
    <name evidence="1" type="ORF">pkur_cds_494</name>
</gene>
<evidence type="ECO:0000313" key="2">
    <source>
        <dbReference type="Proteomes" id="UP001185135"/>
    </source>
</evidence>
<reference evidence="1" key="1">
    <citation type="submission" date="2022-06" db="EMBL/GenBank/DDBJ databases">
        <authorList>
            <person name="Legendre M."/>
            <person name="Claverie J.-M."/>
            <person name="Alempic J.-M."/>
            <person name="Abergel C."/>
        </authorList>
    </citation>
    <scope>NUCLEOTIDE SEQUENCE</scope>
    <source>
        <strain evidence="1">Kuranda</strain>
    </source>
</reference>
<protein>
    <submittedName>
        <fullName evidence="1">Uncharacterized protein</fullName>
    </submittedName>
</protein>
<proteinExistence type="predicted"/>